<keyword evidence="4" id="KW-1185">Reference proteome</keyword>
<dbReference type="EMBL" id="GL883157">
    <property type="protein sequence ID" value="EGF99570.1"/>
    <property type="molecule type" value="Genomic_DNA"/>
</dbReference>
<gene>
    <name evidence="3" type="ORF">MELLADRAFT_68520</name>
</gene>
<dbReference type="PANTHER" id="PTHR45648">
    <property type="entry name" value="GDSL LIPASE/ACYLHYDROLASE FAMILY PROTEIN (AFU_ORTHOLOGUE AFUA_4G14700)"/>
    <property type="match status" value="1"/>
</dbReference>
<reference evidence="4" key="1">
    <citation type="journal article" date="2011" name="Proc. Natl. Acad. Sci. U.S.A.">
        <title>Obligate biotrophy features unraveled by the genomic analysis of rust fungi.</title>
        <authorList>
            <person name="Duplessis S."/>
            <person name="Cuomo C.A."/>
            <person name="Lin Y.-C."/>
            <person name="Aerts A."/>
            <person name="Tisserant E."/>
            <person name="Veneault-Fourrey C."/>
            <person name="Joly D.L."/>
            <person name="Hacquard S."/>
            <person name="Amselem J."/>
            <person name="Cantarel B.L."/>
            <person name="Chiu R."/>
            <person name="Coutinho P.M."/>
            <person name="Feau N."/>
            <person name="Field M."/>
            <person name="Frey P."/>
            <person name="Gelhaye E."/>
            <person name="Goldberg J."/>
            <person name="Grabherr M.G."/>
            <person name="Kodira C.D."/>
            <person name="Kohler A."/>
            <person name="Kuees U."/>
            <person name="Lindquist E.A."/>
            <person name="Lucas S.M."/>
            <person name="Mago R."/>
            <person name="Mauceli E."/>
            <person name="Morin E."/>
            <person name="Murat C."/>
            <person name="Pangilinan J.L."/>
            <person name="Park R."/>
            <person name="Pearson M."/>
            <person name="Quesneville H."/>
            <person name="Rouhier N."/>
            <person name="Sakthikumar S."/>
            <person name="Salamov A.A."/>
            <person name="Schmutz J."/>
            <person name="Selles B."/>
            <person name="Shapiro H."/>
            <person name="Tanguay P."/>
            <person name="Tuskan G.A."/>
            <person name="Henrissat B."/>
            <person name="Van de Peer Y."/>
            <person name="Rouze P."/>
            <person name="Ellis J.G."/>
            <person name="Dodds P.N."/>
            <person name="Schein J.E."/>
            <person name="Zhong S."/>
            <person name="Hamelin R.C."/>
            <person name="Grigoriev I.V."/>
            <person name="Szabo L.J."/>
            <person name="Martin F."/>
        </authorList>
    </citation>
    <scope>NUCLEOTIDE SEQUENCE [LARGE SCALE GENOMIC DNA]</scope>
    <source>
        <strain evidence="4">98AG31 / pathotype 3-4-7</strain>
    </source>
</reference>
<dbReference type="eggNOG" id="ENOG502SKVX">
    <property type="taxonomic scope" value="Eukaryota"/>
</dbReference>
<dbReference type="Proteomes" id="UP000001072">
    <property type="component" value="Unassembled WGS sequence"/>
</dbReference>
<feature type="signal peptide" evidence="2">
    <location>
        <begin position="1"/>
        <end position="22"/>
    </location>
</feature>
<evidence type="ECO:0000313" key="3">
    <source>
        <dbReference type="EMBL" id="EGF99570.1"/>
    </source>
</evidence>
<dbReference type="InParanoid" id="F4S738"/>
<evidence type="ECO:0000313" key="4">
    <source>
        <dbReference type="Proteomes" id="UP000001072"/>
    </source>
</evidence>
<dbReference type="SUPFAM" id="SSF52266">
    <property type="entry name" value="SGNH hydrolase"/>
    <property type="match status" value="1"/>
</dbReference>
<dbReference type="OrthoDB" id="1600564at2759"/>
<keyword evidence="1" id="KW-0378">Hydrolase</keyword>
<evidence type="ECO:0000256" key="1">
    <source>
        <dbReference type="ARBA" id="ARBA00022801"/>
    </source>
</evidence>
<dbReference type="InterPro" id="IPR001087">
    <property type="entry name" value="GDSL"/>
</dbReference>
<dbReference type="PANTHER" id="PTHR45648:SF22">
    <property type="entry name" value="GDSL LIPASE_ACYLHYDROLASE FAMILY PROTEIN (AFU_ORTHOLOGUE AFUA_4G14700)"/>
    <property type="match status" value="1"/>
</dbReference>
<dbReference type="GeneID" id="18931050"/>
<dbReference type="KEGG" id="mlr:MELLADRAFT_68520"/>
<dbReference type="RefSeq" id="XP_007417148.1">
    <property type="nucleotide sequence ID" value="XM_007417086.1"/>
</dbReference>
<keyword evidence="2" id="KW-0732">Signal</keyword>
<dbReference type="VEuPathDB" id="FungiDB:MELLADRAFT_68520"/>
<sequence>MTCSIFFPLLILFMVMPTPGEQASINTSPLKLAVQPKCGASSSSHFNNFNSGIDLTKIKTIYAFGDSYMSNGQSTGTTAPPPVQGNPNDPHFGGRASNGLVWVEQFSNAIGAVLKDYAMGGSTVSRALSPSTGSLQGTDMIQHVQTFLNQHNKIDASSSMTMISYGINDYASTARQGTQNLPKAAQELVRQTELLVQAGIRNVVIISPPTSAAPLNNFNDIVWNGLKGLQTKNPELKYAYVDFVTLYSAIISNPSSFGYQAVDSCLPTDKSMAGACPNPDVHLYYLPRHPQKLTHGLMAEWVEDVLSNCK</sequence>
<name>F4S738_MELLP</name>
<evidence type="ECO:0000256" key="2">
    <source>
        <dbReference type="SAM" id="SignalP"/>
    </source>
</evidence>
<dbReference type="Pfam" id="PF00657">
    <property type="entry name" value="Lipase_GDSL"/>
    <property type="match status" value="1"/>
</dbReference>
<dbReference type="GO" id="GO:0016788">
    <property type="term" value="F:hydrolase activity, acting on ester bonds"/>
    <property type="evidence" value="ECO:0007669"/>
    <property type="project" value="InterPro"/>
</dbReference>
<organism evidence="4">
    <name type="scientific">Melampsora larici-populina (strain 98AG31 / pathotype 3-4-7)</name>
    <name type="common">Poplar leaf rust fungus</name>
    <dbReference type="NCBI Taxonomy" id="747676"/>
    <lineage>
        <taxon>Eukaryota</taxon>
        <taxon>Fungi</taxon>
        <taxon>Dikarya</taxon>
        <taxon>Basidiomycota</taxon>
        <taxon>Pucciniomycotina</taxon>
        <taxon>Pucciniomycetes</taxon>
        <taxon>Pucciniales</taxon>
        <taxon>Melampsoraceae</taxon>
        <taxon>Melampsora</taxon>
    </lineage>
</organism>
<dbReference type="AlphaFoldDB" id="F4S738"/>
<dbReference type="HOGENOM" id="CLU_053747_0_0_1"/>
<feature type="chain" id="PRO_5003315892" evidence="2">
    <location>
        <begin position="23"/>
        <end position="310"/>
    </location>
</feature>
<dbReference type="InterPro" id="IPR051058">
    <property type="entry name" value="GDSL_Est/Lipase"/>
</dbReference>
<accession>F4S738</accession>
<proteinExistence type="predicted"/>
<dbReference type="InterPro" id="IPR036514">
    <property type="entry name" value="SGNH_hydro_sf"/>
</dbReference>
<protein>
    <submittedName>
        <fullName evidence="3">Uncharacterized protein</fullName>
    </submittedName>
</protein>
<dbReference type="Gene3D" id="3.40.50.1110">
    <property type="entry name" value="SGNH hydrolase"/>
    <property type="match status" value="1"/>
</dbReference>